<dbReference type="AlphaFoldDB" id="A0A1H0M7S9"/>
<organism evidence="1 2">
    <name type="scientific">Desulforhopalus singaporensis</name>
    <dbReference type="NCBI Taxonomy" id="91360"/>
    <lineage>
        <taxon>Bacteria</taxon>
        <taxon>Pseudomonadati</taxon>
        <taxon>Thermodesulfobacteriota</taxon>
        <taxon>Desulfobulbia</taxon>
        <taxon>Desulfobulbales</taxon>
        <taxon>Desulfocapsaceae</taxon>
        <taxon>Desulforhopalus</taxon>
    </lineage>
</organism>
<dbReference type="EMBL" id="FNJI01000005">
    <property type="protein sequence ID" value="SDO76160.1"/>
    <property type="molecule type" value="Genomic_DNA"/>
</dbReference>
<name>A0A1H0M7S9_9BACT</name>
<dbReference type="Proteomes" id="UP000199073">
    <property type="component" value="Unassembled WGS sequence"/>
</dbReference>
<proteinExistence type="predicted"/>
<evidence type="ECO:0000313" key="2">
    <source>
        <dbReference type="Proteomes" id="UP000199073"/>
    </source>
</evidence>
<evidence type="ECO:0000313" key="1">
    <source>
        <dbReference type="EMBL" id="SDO76160.1"/>
    </source>
</evidence>
<dbReference type="STRING" id="91360.SAMN05660330_01006"/>
<protein>
    <submittedName>
        <fullName evidence="1">Uncharacterized protein</fullName>
    </submittedName>
</protein>
<gene>
    <name evidence="1" type="ORF">SAMN05660330_01006</name>
</gene>
<sequence>MELNDTQSALILEVTNEGEISVEIATKNFETLASALCQAIAAKLVNDEDFQNDLMEMIDMDE</sequence>
<reference evidence="1 2" key="1">
    <citation type="submission" date="2016-10" db="EMBL/GenBank/DDBJ databases">
        <authorList>
            <person name="de Groot N.N."/>
        </authorList>
    </citation>
    <scope>NUCLEOTIDE SEQUENCE [LARGE SCALE GENOMIC DNA]</scope>
    <source>
        <strain evidence="1 2">DSM 12130</strain>
    </source>
</reference>
<dbReference type="OrthoDB" id="5432677at2"/>
<dbReference type="RefSeq" id="WP_092220405.1">
    <property type="nucleotide sequence ID" value="NZ_FNJI01000005.1"/>
</dbReference>
<accession>A0A1H0M7S9</accession>
<keyword evidence="2" id="KW-1185">Reference proteome</keyword>